<dbReference type="Pfam" id="PF01618">
    <property type="entry name" value="MotA_ExbB"/>
    <property type="match status" value="1"/>
</dbReference>
<evidence type="ECO:0000256" key="3">
    <source>
        <dbReference type="ARBA" id="ARBA00022692"/>
    </source>
</evidence>
<evidence type="ECO:0000256" key="2">
    <source>
        <dbReference type="ARBA" id="ARBA00022475"/>
    </source>
</evidence>
<sequence>MAIYLTLYRDTEVWAFMEIDSSRITWLILGLFGLGLLGSFVLTIMVTQESYRAAQLDKVAREGGLKAITVHSMKHAADRFFKSIQSTIDSKGQPEVETLLNVELASYERIGHMVELVGNLLITLGLIGTVMGLTLTLTGLTGSLEALGHDQEMLLQGLRTAMAGMGTAFYTTLLGAVLGGVLLRMFAQINLHGVEGLHDNLLRICMIYCSSDYAQTMERDVRHLNKEIASLEANIRRLEQAFGSSHLAMSDFRSEINRLSEDSEDEETKPLHVLIQEHRAYCNALRDEMRMLASMNKPFLIRLRDLFRPKL</sequence>
<keyword evidence="7" id="KW-0175">Coiled coil</keyword>
<evidence type="ECO:0000256" key="4">
    <source>
        <dbReference type="ARBA" id="ARBA00022989"/>
    </source>
</evidence>
<evidence type="ECO:0000259" key="9">
    <source>
        <dbReference type="Pfam" id="PF01618"/>
    </source>
</evidence>
<name>A0A0S2TG74_9GAMM</name>
<keyword evidence="2" id="KW-1003">Cell membrane</keyword>
<protein>
    <recommendedName>
        <fullName evidence="9">MotA/TolQ/ExbB proton channel domain-containing protein</fullName>
    </recommendedName>
</protein>
<evidence type="ECO:0000256" key="7">
    <source>
        <dbReference type="SAM" id="Coils"/>
    </source>
</evidence>
<comment type="subcellular location">
    <subcellularLocation>
        <location evidence="1">Cell membrane</location>
        <topology evidence="1">Multi-pass membrane protein</topology>
    </subcellularLocation>
    <subcellularLocation>
        <location evidence="6">Membrane</location>
        <topology evidence="6">Multi-pass membrane protein</topology>
    </subcellularLocation>
</comment>
<evidence type="ECO:0000256" key="8">
    <source>
        <dbReference type="SAM" id="Phobius"/>
    </source>
</evidence>
<proteinExistence type="inferred from homology"/>
<feature type="domain" description="MotA/TolQ/ExbB proton channel" evidence="9">
    <location>
        <begin position="77"/>
        <end position="189"/>
    </location>
</feature>
<dbReference type="Proteomes" id="UP000055136">
    <property type="component" value="Chromosome"/>
</dbReference>
<keyword evidence="4 8" id="KW-1133">Transmembrane helix</keyword>
<accession>A0A0S2TG74</accession>
<feature type="transmembrane region" description="Helical" evidence="8">
    <location>
        <begin position="160"/>
        <end position="183"/>
    </location>
</feature>
<dbReference type="STRING" id="1748243.Tel_14120"/>
<evidence type="ECO:0000256" key="6">
    <source>
        <dbReference type="RuleBase" id="RU004057"/>
    </source>
</evidence>
<evidence type="ECO:0000313" key="10">
    <source>
        <dbReference type="EMBL" id="ALP54182.1"/>
    </source>
</evidence>
<keyword evidence="3 8" id="KW-0812">Transmembrane</keyword>
<dbReference type="GO" id="GO:0015031">
    <property type="term" value="P:protein transport"/>
    <property type="evidence" value="ECO:0007669"/>
    <property type="project" value="UniProtKB-KW"/>
</dbReference>
<dbReference type="KEGG" id="tee:Tel_14120"/>
<keyword evidence="11" id="KW-1185">Reference proteome</keyword>
<evidence type="ECO:0000256" key="1">
    <source>
        <dbReference type="ARBA" id="ARBA00004651"/>
    </source>
</evidence>
<comment type="similarity">
    <text evidence="6">Belongs to the exbB/tolQ family.</text>
</comment>
<organism evidence="10 11">
    <name type="scientific">Candidatus Tenderia electrophaga</name>
    <dbReference type="NCBI Taxonomy" id="1748243"/>
    <lineage>
        <taxon>Bacteria</taxon>
        <taxon>Pseudomonadati</taxon>
        <taxon>Pseudomonadota</taxon>
        <taxon>Gammaproteobacteria</taxon>
        <taxon>Candidatus Tenderiales</taxon>
        <taxon>Candidatus Tenderiaceae</taxon>
        <taxon>Candidatus Tenderia</taxon>
    </lineage>
</organism>
<keyword evidence="6" id="KW-0653">Protein transport</keyword>
<dbReference type="GO" id="GO:0005886">
    <property type="term" value="C:plasma membrane"/>
    <property type="evidence" value="ECO:0007669"/>
    <property type="project" value="UniProtKB-SubCell"/>
</dbReference>
<dbReference type="InterPro" id="IPR002898">
    <property type="entry name" value="MotA_ExbB_proton_chnl"/>
</dbReference>
<keyword evidence="5 8" id="KW-0472">Membrane</keyword>
<dbReference type="AlphaFoldDB" id="A0A0S2TG74"/>
<feature type="coiled-coil region" evidence="7">
    <location>
        <begin position="214"/>
        <end position="269"/>
    </location>
</feature>
<keyword evidence="6" id="KW-0813">Transport</keyword>
<evidence type="ECO:0000256" key="5">
    <source>
        <dbReference type="ARBA" id="ARBA00023136"/>
    </source>
</evidence>
<gene>
    <name evidence="10" type="ORF">Tel_14120</name>
</gene>
<feature type="transmembrane region" description="Helical" evidence="8">
    <location>
        <begin position="24"/>
        <end position="46"/>
    </location>
</feature>
<reference evidence="10" key="1">
    <citation type="submission" date="2015-10" db="EMBL/GenBank/DDBJ databases">
        <title>Description of Candidatus Tenderia electrophaga gen. nov, sp. nov., an Uncultivated Electroautotroph from a Biocathode Enrichment.</title>
        <authorList>
            <person name="Eddie B.J."/>
            <person name="Malanoski A.P."/>
            <person name="Wang Z."/>
            <person name="Hall R.J."/>
            <person name="Oh S.D."/>
            <person name="Heiner C."/>
            <person name="Lin B."/>
            <person name="Strycharz-Glaven S.M."/>
        </authorList>
    </citation>
    <scope>NUCLEOTIDE SEQUENCE [LARGE SCALE GENOMIC DNA]</scope>
    <source>
        <strain evidence="10">NRL1</strain>
    </source>
</reference>
<evidence type="ECO:0000313" key="11">
    <source>
        <dbReference type="Proteomes" id="UP000055136"/>
    </source>
</evidence>
<dbReference type="EMBL" id="CP013099">
    <property type="protein sequence ID" value="ALP54182.1"/>
    <property type="molecule type" value="Genomic_DNA"/>
</dbReference>
<feature type="transmembrane region" description="Helical" evidence="8">
    <location>
        <begin position="116"/>
        <end position="140"/>
    </location>
</feature>